<evidence type="ECO:0000256" key="2">
    <source>
        <dbReference type="ARBA" id="ARBA00022475"/>
    </source>
</evidence>
<keyword evidence="6 10" id="KW-0407">Ion channel</keyword>
<keyword evidence="10" id="KW-0479">Metal-binding</keyword>
<gene>
    <name evidence="10" type="primary">fluC</name>
    <name evidence="10" type="synonym">crcB</name>
    <name evidence="11" type="ORF">HGA13_12500</name>
</gene>
<comment type="caution">
    <text evidence="11">The sequence shown here is derived from an EMBL/GenBank/DDBJ whole genome shotgun (WGS) entry which is preliminary data.</text>
</comment>
<dbReference type="PANTHER" id="PTHR28259:SF1">
    <property type="entry name" value="FLUORIDE EXPORT PROTEIN 1-RELATED"/>
    <property type="match status" value="1"/>
</dbReference>
<keyword evidence="5 10" id="KW-0472">Membrane</keyword>
<name>A0A846XC32_9NOCA</name>
<evidence type="ECO:0000256" key="3">
    <source>
        <dbReference type="ARBA" id="ARBA00022692"/>
    </source>
</evidence>
<comment type="activity regulation">
    <text evidence="10">Na(+) is not transported, but it plays an essential structural role and its presence is essential for fluoride channel function.</text>
</comment>
<evidence type="ECO:0000313" key="11">
    <source>
        <dbReference type="EMBL" id="NKY33891.1"/>
    </source>
</evidence>
<dbReference type="GO" id="GO:0062054">
    <property type="term" value="F:fluoride channel activity"/>
    <property type="evidence" value="ECO:0007669"/>
    <property type="project" value="UniProtKB-UniRule"/>
</dbReference>
<comment type="function">
    <text evidence="9 10">Fluoride-specific ion channel. Important for reducing fluoride concentration in the cell, thus reducing its toxicity.</text>
</comment>
<evidence type="ECO:0000256" key="8">
    <source>
        <dbReference type="ARBA" id="ARBA00035585"/>
    </source>
</evidence>
<feature type="binding site" evidence="10">
    <location>
        <position position="69"/>
    </location>
    <ligand>
        <name>Na(+)</name>
        <dbReference type="ChEBI" id="CHEBI:29101"/>
        <note>structural</note>
    </ligand>
</feature>
<dbReference type="GO" id="GO:0140114">
    <property type="term" value="P:cellular detoxification of fluoride"/>
    <property type="evidence" value="ECO:0007669"/>
    <property type="project" value="UniProtKB-UniRule"/>
</dbReference>
<dbReference type="Proteomes" id="UP000565715">
    <property type="component" value="Unassembled WGS sequence"/>
</dbReference>
<keyword evidence="10" id="KW-0915">Sodium</keyword>
<protein>
    <recommendedName>
        <fullName evidence="10">Fluoride-specific ion channel FluC</fullName>
    </recommendedName>
</protein>
<dbReference type="EMBL" id="JAAXOO010000003">
    <property type="protein sequence ID" value="NKY33891.1"/>
    <property type="molecule type" value="Genomic_DNA"/>
</dbReference>
<dbReference type="Pfam" id="PF02537">
    <property type="entry name" value="CRCB"/>
    <property type="match status" value="1"/>
</dbReference>
<keyword evidence="4 10" id="KW-1133">Transmembrane helix</keyword>
<feature type="binding site" evidence="10">
    <location>
        <position position="72"/>
    </location>
    <ligand>
        <name>Na(+)</name>
        <dbReference type="ChEBI" id="CHEBI:29101"/>
        <note>structural</note>
    </ligand>
</feature>
<organism evidence="11 12">
    <name type="scientific">Nocardia speluncae</name>
    <dbReference type="NCBI Taxonomy" id="419477"/>
    <lineage>
        <taxon>Bacteria</taxon>
        <taxon>Bacillati</taxon>
        <taxon>Actinomycetota</taxon>
        <taxon>Actinomycetes</taxon>
        <taxon>Mycobacteriales</taxon>
        <taxon>Nocardiaceae</taxon>
        <taxon>Nocardia</taxon>
    </lineage>
</organism>
<dbReference type="GO" id="GO:0005886">
    <property type="term" value="C:plasma membrane"/>
    <property type="evidence" value="ECO:0007669"/>
    <property type="project" value="UniProtKB-SubCell"/>
</dbReference>
<feature type="transmembrane region" description="Helical" evidence="10">
    <location>
        <begin position="97"/>
        <end position="118"/>
    </location>
</feature>
<feature type="transmembrane region" description="Helical" evidence="10">
    <location>
        <begin position="58"/>
        <end position="77"/>
    </location>
</feature>
<dbReference type="AlphaFoldDB" id="A0A846XC32"/>
<evidence type="ECO:0000256" key="5">
    <source>
        <dbReference type="ARBA" id="ARBA00023136"/>
    </source>
</evidence>
<evidence type="ECO:0000313" key="12">
    <source>
        <dbReference type="Proteomes" id="UP000565715"/>
    </source>
</evidence>
<evidence type="ECO:0000256" key="10">
    <source>
        <dbReference type="HAMAP-Rule" id="MF_00454"/>
    </source>
</evidence>
<comment type="subcellular location">
    <subcellularLocation>
        <location evidence="1 10">Cell membrane</location>
        <topology evidence="1 10">Multi-pass membrane protein</topology>
    </subcellularLocation>
</comment>
<keyword evidence="10" id="KW-0813">Transport</keyword>
<evidence type="ECO:0000256" key="7">
    <source>
        <dbReference type="ARBA" id="ARBA00035120"/>
    </source>
</evidence>
<keyword evidence="3 10" id="KW-0812">Transmembrane</keyword>
<keyword evidence="10" id="KW-0406">Ion transport</keyword>
<accession>A0A846XC32</accession>
<dbReference type="RefSeq" id="WP_068050270.1">
    <property type="nucleotide sequence ID" value="NZ_JAAXOO010000003.1"/>
</dbReference>
<proteinExistence type="inferred from homology"/>
<dbReference type="HAMAP" id="MF_00454">
    <property type="entry name" value="FluC"/>
    <property type="match status" value="1"/>
</dbReference>
<evidence type="ECO:0000256" key="4">
    <source>
        <dbReference type="ARBA" id="ARBA00022989"/>
    </source>
</evidence>
<dbReference type="InterPro" id="IPR003691">
    <property type="entry name" value="FluC"/>
</dbReference>
<evidence type="ECO:0000256" key="6">
    <source>
        <dbReference type="ARBA" id="ARBA00023303"/>
    </source>
</evidence>
<keyword evidence="12" id="KW-1185">Reference proteome</keyword>
<comment type="catalytic activity">
    <reaction evidence="8">
        <text>fluoride(in) = fluoride(out)</text>
        <dbReference type="Rhea" id="RHEA:76159"/>
        <dbReference type="ChEBI" id="CHEBI:17051"/>
    </reaction>
    <physiologicalReaction direction="left-to-right" evidence="8">
        <dbReference type="Rhea" id="RHEA:76160"/>
    </physiologicalReaction>
</comment>
<sequence length="119" mass="11445">MTAVWVVLGGMLGAPARYLLDRAVTAHTDSRVPLGTLAVNIVGSALLGVLIGSGVSGAVAAAAGIGFCGAFTTFSTFGYETIGLATGGAAGHAFGNIVLNTGICLGAVYLGAAGAGLFG</sequence>
<dbReference type="GO" id="GO:0046872">
    <property type="term" value="F:metal ion binding"/>
    <property type="evidence" value="ECO:0007669"/>
    <property type="project" value="UniProtKB-KW"/>
</dbReference>
<evidence type="ECO:0000256" key="1">
    <source>
        <dbReference type="ARBA" id="ARBA00004651"/>
    </source>
</evidence>
<dbReference type="PANTHER" id="PTHR28259">
    <property type="entry name" value="FLUORIDE EXPORT PROTEIN 1-RELATED"/>
    <property type="match status" value="1"/>
</dbReference>
<feature type="transmembrane region" description="Helical" evidence="10">
    <location>
        <begin position="32"/>
        <end position="51"/>
    </location>
</feature>
<comment type="similarity">
    <text evidence="7 10">Belongs to the fluoride channel Fluc/FEX (TC 1.A.43) family.</text>
</comment>
<keyword evidence="2 10" id="KW-1003">Cell membrane</keyword>
<evidence type="ECO:0000256" key="9">
    <source>
        <dbReference type="ARBA" id="ARBA00049940"/>
    </source>
</evidence>
<reference evidence="11 12" key="1">
    <citation type="submission" date="2020-04" db="EMBL/GenBank/DDBJ databases">
        <title>MicrobeNet Type strains.</title>
        <authorList>
            <person name="Nicholson A.C."/>
        </authorList>
    </citation>
    <scope>NUCLEOTIDE SEQUENCE [LARGE SCALE GENOMIC DNA]</scope>
    <source>
        <strain evidence="11 12">DSM 45078</strain>
    </source>
</reference>